<dbReference type="InterPro" id="IPR001647">
    <property type="entry name" value="HTH_TetR"/>
</dbReference>
<organism evidence="7 8">
    <name type="scientific">Paenibacillus lactis</name>
    <dbReference type="NCBI Taxonomy" id="228574"/>
    <lineage>
        <taxon>Bacteria</taxon>
        <taxon>Bacillati</taxon>
        <taxon>Bacillota</taxon>
        <taxon>Bacilli</taxon>
        <taxon>Bacillales</taxon>
        <taxon>Paenibacillaceae</taxon>
        <taxon>Paenibacillus</taxon>
    </lineage>
</organism>
<dbReference type="SUPFAM" id="SSF48498">
    <property type="entry name" value="Tetracyclin repressor-like, C-terminal domain"/>
    <property type="match status" value="1"/>
</dbReference>
<comment type="caution">
    <text evidence="7">The sequence shown here is derived from an EMBL/GenBank/DDBJ whole genome shotgun (WGS) entry which is preliminary data.</text>
</comment>
<keyword evidence="3 5" id="KW-0238">DNA-binding</keyword>
<evidence type="ECO:0000256" key="5">
    <source>
        <dbReference type="PROSITE-ProRule" id="PRU00335"/>
    </source>
</evidence>
<dbReference type="InterPro" id="IPR023772">
    <property type="entry name" value="DNA-bd_HTH_TetR-type_CS"/>
</dbReference>
<feature type="DNA-binding region" description="H-T-H motif" evidence="5">
    <location>
        <begin position="30"/>
        <end position="49"/>
    </location>
</feature>
<protein>
    <submittedName>
        <fullName evidence="7">AcrR family transcriptional regulator</fullName>
    </submittedName>
</protein>
<evidence type="ECO:0000259" key="6">
    <source>
        <dbReference type="PROSITE" id="PS50977"/>
    </source>
</evidence>
<proteinExistence type="predicted"/>
<dbReference type="Gene3D" id="1.10.357.10">
    <property type="entry name" value="Tetracycline Repressor, domain 2"/>
    <property type="match status" value="1"/>
</dbReference>
<dbReference type="Proteomes" id="UP000706926">
    <property type="component" value="Unassembled WGS sequence"/>
</dbReference>
<dbReference type="GeneID" id="95402458"/>
<dbReference type="InterPro" id="IPR039538">
    <property type="entry name" value="BetI_C"/>
</dbReference>
<dbReference type="PANTHER" id="PTHR30055:SF234">
    <property type="entry name" value="HTH-TYPE TRANSCRIPTIONAL REGULATOR BETI"/>
    <property type="match status" value="1"/>
</dbReference>
<dbReference type="EMBL" id="JAGGKI010000001">
    <property type="protein sequence ID" value="MBP1891335.1"/>
    <property type="molecule type" value="Genomic_DNA"/>
</dbReference>
<evidence type="ECO:0000256" key="4">
    <source>
        <dbReference type="ARBA" id="ARBA00023163"/>
    </source>
</evidence>
<dbReference type="InterPro" id="IPR050109">
    <property type="entry name" value="HTH-type_TetR-like_transc_reg"/>
</dbReference>
<evidence type="ECO:0000256" key="2">
    <source>
        <dbReference type="ARBA" id="ARBA00023015"/>
    </source>
</evidence>
<gene>
    <name evidence="7" type="ORF">J2Z18_000404</name>
</gene>
<keyword evidence="1" id="KW-0678">Repressor</keyword>
<dbReference type="Pfam" id="PF00440">
    <property type="entry name" value="TetR_N"/>
    <property type="match status" value="1"/>
</dbReference>
<dbReference type="PROSITE" id="PS01081">
    <property type="entry name" value="HTH_TETR_1"/>
    <property type="match status" value="1"/>
</dbReference>
<evidence type="ECO:0000256" key="1">
    <source>
        <dbReference type="ARBA" id="ARBA00022491"/>
    </source>
</evidence>
<evidence type="ECO:0000313" key="8">
    <source>
        <dbReference type="Proteomes" id="UP000706926"/>
    </source>
</evidence>
<dbReference type="SUPFAM" id="SSF46689">
    <property type="entry name" value="Homeodomain-like"/>
    <property type="match status" value="1"/>
</dbReference>
<name>A0ABS4F505_9BACL</name>
<evidence type="ECO:0000256" key="3">
    <source>
        <dbReference type="ARBA" id="ARBA00023125"/>
    </source>
</evidence>
<dbReference type="PROSITE" id="PS50977">
    <property type="entry name" value="HTH_TETR_2"/>
    <property type="match status" value="1"/>
</dbReference>
<keyword evidence="4" id="KW-0804">Transcription</keyword>
<dbReference type="RefSeq" id="WP_210094083.1">
    <property type="nucleotide sequence ID" value="NZ_BOSA01000018.1"/>
</dbReference>
<keyword evidence="2" id="KW-0805">Transcription regulation</keyword>
<sequence>MLARPQRITKEELIASAQQCIQEKGLDKLTLKAVAEGAGVTQGTVYYHFKTKEQLMLEIVRSICDASWQTAGSDPQDGSRRDTMVRVLEAARDRCAEKSYHTLFFSLVVHSLQNYALRDQLKGMVERENTHAAGLLARLFPEMEMSGPSLKYRAMMVNALIDGLALQALLDPEFEAEAVYAELIGAASAWIEKSSDSSNTSS</sequence>
<evidence type="ECO:0000313" key="7">
    <source>
        <dbReference type="EMBL" id="MBP1891335.1"/>
    </source>
</evidence>
<feature type="domain" description="HTH tetR-type" evidence="6">
    <location>
        <begin position="7"/>
        <end position="67"/>
    </location>
</feature>
<keyword evidence="8" id="KW-1185">Reference proteome</keyword>
<dbReference type="Pfam" id="PF13977">
    <property type="entry name" value="TetR_C_6"/>
    <property type="match status" value="1"/>
</dbReference>
<dbReference type="PRINTS" id="PR00455">
    <property type="entry name" value="HTHTETR"/>
</dbReference>
<dbReference type="InterPro" id="IPR009057">
    <property type="entry name" value="Homeodomain-like_sf"/>
</dbReference>
<accession>A0ABS4F505</accession>
<dbReference type="PANTHER" id="PTHR30055">
    <property type="entry name" value="HTH-TYPE TRANSCRIPTIONAL REGULATOR RUTR"/>
    <property type="match status" value="1"/>
</dbReference>
<dbReference type="InterPro" id="IPR036271">
    <property type="entry name" value="Tet_transcr_reg_TetR-rel_C_sf"/>
</dbReference>
<reference evidence="7 8" key="1">
    <citation type="submission" date="2021-03" db="EMBL/GenBank/DDBJ databases">
        <title>Genomic Encyclopedia of Type Strains, Phase IV (KMG-IV): sequencing the most valuable type-strain genomes for metagenomic binning, comparative biology and taxonomic classification.</title>
        <authorList>
            <person name="Goeker M."/>
        </authorList>
    </citation>
    <scope>NUCLEOTIDE SEQUENCE [LARGE SCALE GENOMIC DNA]</scope>
    <source>
        <strain evidence="7 8">DSM 15596</strain>
    </source>
</reference>